<dbReference type="Proteomes" id="UP001231649">
    <property type="component" value="Chromosome 7"/>
</dbReference>
<organism evidence="1 2">
    <name type="scientific">Mythimna loreyi</name>
    <dbReference type="NCBI Taxonomy" id="667449"/>
    <lineage>
        <taxon>Eukaryota</taxon>
        <taxon>Metazoa</taxon>
        <taxon>Ecdysozoa</taxon>
        <taxon>Arthropoda</taxon>
        <taxon>Hexapoda</taxon>
        <taxon>Insecta</taxon>
        <taxon>Pterygota</taxon>
        <taxon>Neoptera</taxon>
        <taxon>Endopterygota</taxon>
        <taxon>Lepidoptera</taxon>
        <taxon>Glossata</taxon>
        <taxon>Ditrysia</taxon>
        <taxon>Noctuoidea</taxon>
        <taxon>Noctuidae</taxon>
        <taxon>Noctuinae</taxon>
        <taxon>Hadenini</taxon>
        <taxon>Mythimna</taxon>
    </lineage>
</organism>
<keyword evidence="2" id="KW-1185">Reference proteome</keyword>
<name>A0ACC2QXQ2_9NEOP</name>
<evidence type="ECO:0000313" key="2">
    <source>
        <dbReference type="Proteomes" id="UP001231649"/>
    </source>
</evidence>
<dbReference type="EMBL" id="CM056783">
    <property type="protein sequence ID" value="KAJ8726835.1"/>
    <property type="molecule type" value="Genomic_DNA"/>
</dbReference>
<reference evidence="1" key="1">
    <citation type="submission" date="2023-03" db="EMBL/GenBank/DDBJ databases">
        <title>Chromosome-level genomes of two armyworms, Mythimna separata and Mythimna loreyi, provide insights into the biosynthesis and reception of sex pheromones.</title>
        <authorList>
            <person name="Zhao H."/>
        </authorList>
    </citation>
    <scope>NUCLEOTIDE SEQUENCE</scope>
    <source>
        <strain evidence="1">BeijingLab</strain>
    </source>
</reference>
<evidence type="ECO:0000313" key="1">
    <source>
        <dbReference type="EMBL" id="KAJ8726835.1"/>
    </source>
</evidence>
<comment type="caution">
    <text evidence="1">The sequence shown here is derived from an EMBL/GenBank/DDBJ whole genome shotgun (WGS) entry which is preliminary data.</text>
</comment>
<proteinExistence type="predicted"/>
<sequence length="234" mass="27348">MHRVLILVVLYMRLVHSWDIAISVGDRLEFYDSGIKTDTIQLTCSGYIYWTNIDKSPNKFMERARFNGAEKQLVNNYLPVFSFAIDSKTHKNYYISGFIHEFHNEVDVRNGNLYDDNSELIFSFLFQSEPRELTITEDYVYWMNSTVNYTTVWQRPKIAPRFVVPREICKFYSERPIGIAANYKIKDQVQDMESCKATSRLVPTAETAINSPNIEQKPQILEINQTTETEPITE</sequence>
<protein>
    <submittedName>
        <fullName evidence="1">Uncharacterized protein</fullName>
    </submittedName>
</protein>
<accession>A0ACC2QXQ2</accession>
<gene>
    <name evidence="1" type="ORF">PYW08_015232</name>
</gene>